<sequence>MPKRFSKQDLNYHSTLSPVNPAGTTARWQKTLALSAFILPVMLAGCSYQPFTENVLGEIRYETPNRKVSDYSRVSCDGNIWKAQDSETYANSLYWLRLITCSQSFPASRAQAQSAEYETTTWDGVMKRAVLLSRVEINNSERRRSLEQLKNFRAMYPDTVYSLVQLWTDEQSMELSLSDERVRHQRQKENNDTQMDVLRAQLQETKHQLNEMTRKLENLTDIERQLSTRKNLPADSTISSASKAESTPVIIPPPPVTPEKPAGATQPVTGTQKVTHDAKPATSEKAVEPVKPATEVKSTVSDKPVEPAKAAAPTADKPAEPQSKAEKESAKPAQPPVTAAPAKVDTPVADKK</sequence>
<name>A0A9X1MS85_9GAMM</name>
<keyword evidence="3" id="KW-1185">Reference proteome</keyword>
<feature type="compositionally biased region" description="Low complexity" evidence="1">
    <location>
        <begin position="307"/>
        <end position="316"/>
    </location>
</feature>
<accession>A0A9X1MS85</accession>
<protein>
    <recommendedName>
        <fullName evidence="4">Two-component system QseEF-associated lipoprotein QseG</fullName>
    </recommendedName>
</protein>
<feature type="compositionally biased region" description="Polar residues" evidence="1">
    <location>
        <begin position="228"/>
        <end position="245"/>
    </location>
</feature>
<dbReference type="RefSeq" id="WP_230607676.1">
    <property type="nucleotide sequence ID" value="NZ_JAJNAG010000002.1"/>
</dbReference>
<organism evidence="2 3">
    <name type="scientific">Limnobaculum eriocheiris</name>
    <dbReference type="NCBI Taxonomy" id="2897391"/>
    <lineage>
        <taxon>Bacteria</taxon>
        <taxon>Pseudomonadati</taxon>
        <taxon>Pseudomonadota</taxon>
        <taxon>Gammaproteobacteria</taxon>
        <taxon>Enterobacterales</taxon>
        <taxon>Budviciaceae</taxon>
        <taxon>Limnobaculum</taxon>
    </lineage>
</organism>
<proteinExistence type="predicted"/>
<evidence type="ECO:0000256" key="1">
    <source>
        <dbReference type="SAM" id="MobiDB-lite"/>
    </source>
</evidence>
<dbReference type="Pfam" id="PF13942">
    <property type="entry name" value="Lipoprotein_20"/>
    <property type="match status" value="1"/>
</dbReference>
<reference evidence="2" key="1">
    <citation type="submission" date="2021-11" db="EMBL/GenBank/DDBJ databases">
        <title>Jinshanibacter sp. isolated from one year old Eriocheir sinensis.</title>
        <authorList>
            <person name="Li J.-Y."/>
            <person name="He W."/>
            <person name="Gao T.-H."/>
        </authorList>
    </citation>
    <scope>NUCLEOTIDE SEQUENCE</scope>
    <source>
        <strain evidence="2">LJY008</strain>
    </source>
</reference>
<dbReference type="Proteomes" id="UP001139171">
    <property type="component" value="Unassembled WGS sequence"/>
</dbReference>
<dbReference type="AlphaFoldDB" id="A0A9X1MS85"/>
<feature type="region of interest" description="Disordered" evidence="1">
    <location>
        <begin position="227"/>
        <end position="352"/>
    </location>
</feature>
<dbReference type="InterPro" id="IPR025262">
    <property type="entry name" value="QseG"/>
</dbReference>
<gene>
    <name evidence="2" type="ORF">LPW36_01120</name>
</gene>
<comment type="caution">
    <text evidence="2">The sequence shown here is derived from an EMBL/GenBank/DDBJ whole genome shotgun (WGS) entry which is preliminary data.</text>
</comment>
<evidence type="ECO:0000313" key="2">
    <source>
        <dbReference type="EMBL" id="MCD1124646.1"/>
    </source>
</evidence>
<feature type="compositionally biased region" description="Basic and acidic residues" evidence="1">
    <location>
        <begin position="317"/>
        <end position="330"/>
    </location>
</feature>
<dbReference type="EMBL" id="JAJNAG010000002">
    <property type="protein sequence ID" value="MCD1124646.1"/>
    <property type="molecule type" value="Genomic_DNA"/>
</dbReference>
<evidence type="ECO:0008006" key="4">
    <source>
        <dbReference type="Google" id="ProtNLM"/>
    </source>
</evidence>
<evidence type="ECO:0000313" key="3">
    <source>
        <dbReference type="Proteomes" id="UP001139171"/>
    </source>
</evidence>